<dbReference type="GO" id="GO:0006808">
    <property type="term" value="P:regulation of nitrogen utilization"/>
    <property type="evidence" value="ECO:0007669"/>
    <property type="project" value="InterPro"/>
</dbReference>
<dbReference type="SMART" id="SM00938">
    <property type="entry name" value="P-II"/>
    <property type="match status" value="1"/>
</dbReference>
<name>A0A858Q5Z9_9GAMM</name>
<dbReference type="InterPro" id="IPR015867">
    <property type="entry name" value="N-reg_PII/ATP_PRibTrfase_C"/>
</dbReference>
<dbReference type="SUPFAM" id="SSF54913">
    <property type="entry name" value="GlnB-like"/>
    <property type="match status" value="1"/>
</dbReference>
<dbReference type="InterPro" id="IPR011322">
    <property type="entry name" value="N-reg_PII-like_a/b"/>
</dbReference>
<dbReference type="Gene3D" id="3.30.70.120">
    <property type="match status" value="1"/>
</dbReference>
<dbReference type="PROSITE" id="PS51343">
    <property type="entry name" value="PII_GLNB_DOM"/>
    <property type="match status" value="1"/>
</dbReference>
<reference evidence="2" key="1">
    <citation type="submission" date="2019-12" db="EMBL/GenBank/DDBJ databases">
        <authorList>
            <person name="Awala S.I."/>
            <person name="Rhee S.K."/>
        </authorList>
    </citation>
    <scope>NUCLEOTIDE SEQUENCE [LARGE SCALE GENOMIC DNA]</scope>
    <source>
        <strain evidence="2">IM1</strain>
    </source>
</reference>
<dbReference type="PRINTS" id="PR00340">
    <property type="entry name" value="PIIGLNB"/>
</dbReference>
<organism evidence="1 2">
    <name type="scientific">Methylococcus geothermalis</name>
    <dbReference type="NCBI Taxonomy" id="2681310"/>
    <lineage>
        <taxon>Bacteria</taxon>
        <taxon>Pseudomonadati</taxon>
        <taxon>Pseudomonadota</taxon>
        <taxon>Gammaproteobacteria</taxon>
        <taxon>Methylococcales</taxon>
        <taxon>Methylococcaceae</taxon>
        <taxon>Methylococcus</taxon>
    </lineage>
</organism>
<evidence type="ECO:0000313" key="1">
    <source>
        <dbReference type="EMBL" id="QJD29224.1"/>
    </source>
</evidence>
<proteinExistence type="predicted"/>
<evidence type="ECO:0000313" key="2">
    <source>
        <dbReference type="Proteomes" id="UP000503004"/>
    </source>
</evidence>
<sequence>MKLVTAIISSHKLDEAREALLDIGATGLTVSRILGDGFERHGPRTDDCLLKLEILAAERLADTVVASIIGILGTEAADDARILVFEPEQAVRIRTLEIGDEAIG</sequence>
<dbReference type="Pfam" id="PF00543">
    <property type="entry name" value="P-II"/>
    <property type="match status" value="1"/>
</dbReference>
<gene>
    <name evidence="1" type="ORF">GNH96_04070</name>
</gene>
<keyword evidence="2" id="KW-1185">Reference proteome</keyword>
<protein>
    <submittedName>
        <fullName evidence="1">P-II family nitrogen regulator</fullName>
    </submittedName>
</protein>
<dbReference type="InterPro" id="IPR002187">
    <property type="entry name" value="N-reg_PII"/>
</dbReference>
<dbReference type="Proteomes" id="UP000503004">
    <property type="component" value="Chromosome"/>
</dbReference>
<dbReference type="GO" id="GO:0030234">
    <property type="term" value="F:enzyme regulator activity"/>
    <property type="evidence" value="ECO:0007669"/>
    <property type="project" value="InterPro"/>
</dbReference>
<accession>A0A858Q5Z9</accession>
<dbReference type="EMBL" id="CP046565">
    <property type="protein sequence ID" value="QJD29224.1"/>
    <property type="molecule type" value="Genomic_DNA"/>
</dbReference>
<dbReference type="AlphaFoldDB" id="A0A858Q5Z9"/>
<dbReference type="KEGG" id="metu:GNH96_04070"/>